<dbReference type="Proteomes" id="UP001516023">
    <property type="component" value="Unassembled WGS sequence"/>
</dbReference>
<comment type="caution">
    <text evidence="2">The sequence shown here is derived from an EMBL/GenBank/DDBJ whole genome shotgun (WGS) entry which is preliminary data.</text>
</comment>
<evidence type="ECO:0000313" key="3">
    <source>
        <dbReference type="Proteomes" id="UP001516023"/>
    </source>
</evidence>
<reference evidence="2 3" key="1">
    <citation type="journal article" date="2020" name="G3 (Bethesda)">
        <title>Improved Reference Genome for Cyclotella cryptica CCMP332, a Model for Cell Wall Morphogenesis, Salinity Adaptation, and Lipid Production in Diatoms (Bacillariophyta).</title>
        <authorList>
            <person name="Roberts W.R."/>
            <person name="Downey K.M."/>
            <person name="Ruck E.C."/>
            <person name="Traller J.C."/>
            <person name="Alverson A.J."/>
        </authorList>
    </citation>
    <scope>NUCLEOTIDE SEQUENCE [LARGE SCALE GENOMIC DNA]</scope>
    <source>
        <strain evidence="2 3">CCMP332</strain>
    </source>
</reference>
<feature type="region of interest" description="Disordered" evidence="1">
    <location>
        <begin position="393"/>
        <end position="438"/>
    </location>
</feature>
<evidence type="ECO:0000256" key="1">
    <source>
        <dbReference type="SAM" id="MobiDB-lite"/>
    </source>
</evidence>
<dbReference type="AlphaFoldDB" id="A0ABD3PHC9"/>
<organism evidence="2 3">
    <name type="scientific">Cyclotella cryptica</name>
    <dbReference type="NCBI Taxonomy" id="29204"/>
    <lineage>
        <taxon>Eukaryota</taxon>
        <taxon>Sar</taxon>
        <taxon>Stramenopiles</taxon>
        <taxon>Ochrophyta</taxon>
        <taxon>Bacillariophyta</taxon>
        <taxon>Coscinodiscophyceae</taxon>
        <taxon>Thalassiosirophycidae</taxon>
        <taxon>Stephanodiscales</taxon>
        <taxon>Stephanodiscaceae</taxon>
        <taxon>Cyclotella</taxon>
    </lineage>
</organism>
<proteinExistence type="predicted"/>
<name>A0ABD3PHC9_9STRA</name>
<evidence type="ECO:0000313" key="2">
    <source>
        <dbReference type="EMBL" id="KAL3787302.1"/>
    </source>
</evidence>
<gene>
    <name evidence="2" type="ORF">HJC23_009548</name>
</gene>
<accession>A0ABD3PHC9</accession>
<keyword evidence="3" id="KW-1185">Reference proteome</keyword>
<feature type="compositionally biased region" description="Low complexity" evidence="1">
    <location>
        <begin position="412"/>
        <end position="425"/>
    </location>
</feature>
<sequence>MPQGSGPSGGTRLIRDRLADEKTRIAKEKENEYWRSIVPSPCSVGLEEVQADDVFAEVSRRVRRECQYLCLIPPEGFEAPSINGELPKAKRHIEWLRCASILVVTSLNLDSPNPIGWEPHEDSFTLSRLQSGEVAPSYWILGAFCRLRGAQPWQATRSYIASKVYELLEAEGWESWITSESRWDALGSAIKPTIEKYLRDSNPDFNDSDNSNLLNDYTHEIWKRFASDHLKMLHGQSAALPPIYSLTENYVKFVGAKLEMSGILPGSLLSSAPRPTEVIISELELRSLVTKRVKKLQYDYFPLIQESEEALQGVCDKVLDRLHTMSHVIHPEDLSNSKLVASILNDLEDESAYLSIINQLFRVRVCLSDISDPSVSSADVSSFLLGSRSSAVDCESKTNSPIGSINGKAKRSSTSSESSRMGGSTKRSKSTNVESSTKNPCNKMGLHALTLAELREAACGSCILCSMPDCERCFTCVENECTQNPKSVRCCIRKMCCNIPTQLKCQPAVKLGLPDRWRFTFDDPQRKTLVRSDRSIAPAGLKIISPDGKQYNSLQSAFDHIQHSSVHHAIQLVETFLTGIGSFQYASCQNHFLVGKNFSVDFVNDHGMNMSLFGKIVACVQRNSTPSNGISNDETAFFILQYHNDVLDVARNMGANIPALSLITSVTAWGGCIAFERKIMCRPTSQSVIANIDQATPAETWITPDVQWEEMISQADGTKLPKFSIMVRGYKIVFRAKVSYNQDGVPRYGLFASCSSLKDPGELVDLGVCSPLREADKKELCVFIIKNYIHSLKCGRWAFFGNDDNVMYDATDEDSGDLHDFALTQSLSYARKCHRRGEYPTIHARLDPSGKVHCLLGVPYQGNWSEYEVRMRELAPLFSGQEMEMTILHGLIEGNNKRFAETKHLQVIRMFQLEDVIPCFNYLIDLIPNPVTARRLAPKVLRRTLRVVHCLEIRTRELMDTALQVRPSESCANDIHSSFMSNTFCKLQAMKQMLEMQMEG</sequence>
<protein>
    <submittedName>
        <fullName evidence="2">Uncharacterized protein</fullName>
    </submittedName>
</protein>
<dbReference type="EMBL" id="JABMIG020000177">
    <property type="protein sequence ID" value="KAL3787302.1"/>
    <property type="molecule type" value="Genomic_DNA"/>
</dbReference>